<accession>A3IW38</accession>
<dbReference type="NCBIfam" id="NF033208">
    <property type="entry name" value="choice_anch_E"/>
    <property type="match status" value="1"/>
</dbReference>
<gene>
    <name evidence="2" type="ORF">CY0110_20605</name>
</gene>
<reference evidence="2 3" key="1">
    <citation type="submission" date="2007-03" db="EMBL/GenBank/DDBJ databases">
        <authorList>
            <person name="Stal L."/>
            <person name="Ferriera S."/>
            <person name="Johnson J."/>
            <person name="Kravitz S."/>
            <person name="Beeson K."/>
            <person name="Sutton G."/>
            <person name="Rogers Y.-H."/>
            <person name="Friedman R."/>
            <person name="Frazier M."/>
            <person name="Venter J.C."/>
        </authorList>
    </citation>
    <scope>NUCLEOTIDE SEQUENCE [LARGE SCALE GENOMIC DNA]</scope>
    <source>
        <strain evidence="2 3">CCY0110</strain>
    </source>
</reference>
<dbReference type="OrthoDB" id="9927620at2"/>
<sequence>MVSILKTVAASSLSTMIFASVASAASFTPVQEQSFSFASLGGDTTLSFDGFDSSLGELIGFNIELEFDATLNNTA</sequence>
<dbReference type="RefSeq" id="WP_008277594.1">
    <property type="nucleotide sequence ID" value="NZ_AAXW01000047.1"/>
</dbReference>
<keyword evidence="1" id="KW-0732">Signal</keyword>
<proteinExistence type="predicted"/>
<keyword evidence="3" id="KW-1185">Reference proteome</keyword>
<name>A3IW38_9CHRO</name>
<evidence type="ECO:0000256" key="1">
    <source>
        <dbReference type="SAM" id="SignalP"/>
    </source>
</evidence>
<dbReference type="EMBL" id="AAXW01000047">
    <property type="protein sequence ID" value="EAZ89349.1"/>
    <property type="molecule type" value="Genomic_DNA"/>
</dbReference>
<protein>
    <recommendedName>
        <fullName evidence="4">PEP-CTERM sorting domain-containing protein</fullName>
    </recommendedName>
</protein>
<feature type="non-terminal residue" evidence="2">
    <location>
        <position position="75"/>
    </location>
</feature>
<evidence type="ECO:0000313" key="2">
    <source>
        <dbReference type="EMBL" id="EAZ89349.1"/>
    </source>
</evidence>
<organism evidence="2 3">
    <name type="scientific">Crocosphaera chwakensis CCY0110</name>
    <dbReference type="NCBI Taxonomy" id="391612"/>
    <lineage>
        <taxon>Bacteria</taxon>
        <taxon>Bacillati</taxon>
        <taxon>Cyanobacteriota</taxon>
        <taxon>Cyanophyceae</taxon>
        <taxon>Oscillatoriophycideae</taxon>
        <taxon>Chroococcales</taxon>
        <taxon>Aphanothecaceae</taxon>
        <taxon>Crocosphaera</taxon>
        <taxon>Crocosphaera chwakensis</taxon>
    </lineage>
</organism>
<evidence type="ECO:0000313" key="3">
    <source>
        <dbReference type="Proteomes" id="UP000003781"/>
    </source>
</evidence>
<comment type="caution">
    <text evidence="2">The sequence shown here is derived from an EMBL/GenBank/DDBJ whole genome shotgun (WGS) entry which is preliminary data.</text>
</comment>
<dbReference type="AlphaFoldDB" id="A3IW38"/>
<feature type="chain" id="PRO_5002653958" description="PEP-CTERM sorting domain-containing protein" evidence="1">
    <location>
        <begin position="25"/>
        <end position="75"/>
    </location>
</feature>
<evidence type="ECO:0008006" key="4">
    <source>
        <dbReference type="Google" id="ProtNLM"/>
    </source>
</evidence>
<feature type="signal peptide" evidence="1">
    <location>
        <begin position="1"/>
        <end position="24"/>
    </location>
</feature>
<dbReference type="Proteomes" id="UP000003781">
    <property type="component" value="Unassembled WGS sequence"/>
</dbReference>